<comment type="similarity">
    <text evidence="2">Belongs to the glutamate-gated ion channel (TC 1.A.10.1) family.</text>
</comment>
<dbReference type="Proteomes" id="UP001292094">
    <property type="component" value="Unassembled WGS sequence"/>
</dbReference>
<keyword evidence="6 10" id="KW-0472">Membrane</keyword>
<dbReference type="GO" id="GO:0050906">
    <property type="term" value="P:detection of stimulus involved in sensory perception"/>
    <property type="evidence" value="ECO:0007669"/>
    <property type="project" value="UniProtKB-ARBA"/>
</dbReference>
<dbReference type="InterPro" id="IPR001320">
    <property type="entry name" value="Iontro_rcpt_C"/>
</dbReference>
<evidence type="ECO:0000256" key="9">
    <source>
        <dbReference type="SAM" id="MobiDB-lite"/>
    </source>
</evidence>
<dbReference type="GO" id="GO:0015276">
    <property type="term" value="F:ligand-gated monoatomic ion channel activity"/>
    <property type="evidence" value="ECO:0007669"/>
    <property type="project" value="InterPro"/>
</dbReference>
<dbReference type="Pfam" id="PF00060">
    <property type="entry name" value="Lig_chan"/>
    <property type="match status" value="1"/>
</dbReference>
<evidence type="ECO:0000256" key="6">
    <source>
        <dbReference type="ARBA" id="ARBA00023136"/>
    </source>
</evidence>
<feature type="region of interest" description="Disordered" evidence="9">
    <location>
        <begin position="639"/>
        <end position="664"/>
    </location>
</feature>
<reference evidence="12" key="1">
    <citation type="submission" date="2023-11" db="EMBL/GenBank/DDBJ databases">
        <title>Genome assemblies of two species of porcelain crab, Petrolisthes cinctipes and Petrolisthes manimaculis (Anomura: Porcellanidae).</title>
        <authorList>
            <person name="Angst P."/>
        </authorList>
    </citation>
    <scope>NUCLEOTIDE SEQUENCE</scope>
    <source>
        <strain evidence="12">PB745_02</strain>
        <tissue evidence="12">Gill</tissue>
    </source>
</reference>
<name>A0AAE1P2C2_9EUCA</name>
<evidence type="ECO:0000256" key="2">
    <source>
        <dbReference type="ARBA" id="ARBA00008685"/>
    </source>
</evidence>
<evidence type="ECO:0000256" key="8">
    <source>
        <dbReference type="ARBA" id="ARBA00023180"/>
    </source>
</evidence>
<gene>
    <name evidence="12" type="ORF">Pmani_027012</name>
</gene>
<evidence type="ECO:0000256" key="1">
    <source>
        <dbReference type="ARBA" id="ARBA00004651"/>
    </source>
</evidence>
<sequence>MYETEEDNVRDGGGQCTRRMRTMYEKDEDNSRSILIVTRFSVRREKPARVSTGCGRCVYYWRCCGSLRFKSPMPRPTFTHVSVTREGEAGSEAVRSILDSTLSSPHCTHVFLTDSSSTTILEGGWSDRSLVLLQASNTSLSRLSTTVAKVRQVRMLVWETRLLLVTRLPRATVDSLLISHWTFTMMNTILANLDPQQHGHVGTLMANSDPQQHGHVGSLMANSDPQQHGHVCVCRWQVFVHLPYSPVGPKVVRVASWTHNEGLTFHSNTQLFPNKFSNFHGATVPLTALILPPFWKVVNPKARDSWTKYSGRDCLLTKFVARALNFTFHMHRSSNIDEIMVSLETTRVMLSVFRIMLIPQILARVDHSYFIDRASFTFSMTRPSTKPQWQSLFYPLALEVWFGILALVFIVPPITYMILYLEGTTYTRAALQNTSPTMETIAILLGQDVLFRLPKGDSSRILICVWLLFSFWMGTVYRGTLTAFLTVPDYPSRPENMEELAQAGVRCKFTQNATRFLMYFQESNLTPYRSVASRVDIVSTVLEGLQETSENNVAFFHERYNTQLMIAKLFNNRDGTSNLYVAKENVIPNYAAWMMPHDAPYKTEVDSSLLRVIESGLKEKFTEDMMSESWREIRHQKQKLQQEEAAEGHNNKQEEQEEEGEAITSDTDGLLKPLSITHLQGGLWVVVFGLALSVVAFFVEKLGVCFRSTDPKNT</sequence>
<organism evidence="12 13">
    <name type="scientific">Petrolisthes manimaculis</name>
    <dbReference type="NCBI Taxonomy" id="1843537"/>
    <lineage>
        <taxon>Eukaryota</taxon>
        <taxon>Metazoa</taxon>
        <taxon>Ecdysozoa</taxon>
        <taxon>Arthropoda</taxon>
        <taxon>Crustacea</taxon>
        <taxon>Multicrustacea</taxon>
        <taxon>Malacostraca</taxon>
        <taxon>Eumalacostraca</taxon>
        <taxon>Eucarida</taxon>
        <taxon>Decapoda</taxon>
        <taxon>Pleocyemata</taxon>
        <taxon>Anomura</taxon>
        <taxon>Galatheoidea</taxon>
        <taxon>Porcellanidae</taxon>
        <taxon>Petrolisthes</taxon>
    </lineage>
</organism>
<protein>
    <recommendedName>
        <fullName evidence="11">Ionotropic glutamate receptor C-terminal domain-containing protein</fullName>
    </recommendedName>
</protein>
<dbReference type="PANTHER" id="PTHR42643">
    <property type="entry name" value="IONOTROPIC RECEPTOR 20A-RELATED"/>
    <property type="match status" value="1"/>
</dbReference>
<dbReference type="GO" id="GO:0005886">
    <property type="term" value="C:plasma membrane"/>
    <property type="evidence" value="ECO:0007669"/>
    <property type="project" value="UniProtKB-SubCell"/>
</dbReference>
<keyword evidence="4 10" id="KW-0812">Transmembrane</keyword>
<dbReference type="AlphaFoldDB" id="A0AAE1P2C2"/>
<evidence type="ECO:0000313" key="12">
    <source>
        <dbReference type="EMBL" id="KAK4300810.1"/>
    </source>
</evidence>
<comment type="subcellular location">
    <subcellularLocation>
        <location evidence="1">Cell membrane</location>
        <topology evidence="1">Multi-pass membrane protein</topology>
    </subcellularLocation>
</comment>
<evidence type="ECO:0000256" key="4">
    <source>
        <dbReference type="ARBA" id="ARBA00022692"/>
    </source>
</evidence>
<dbReference type="InterPro" id="IPR052192">
    <property type="entry name" value="Insect_Ionotropic_Sensory_Rcpt"/>
</dbReference>
<comment type="caution">
    <text evidence="12">The sequence shown here is derived from an EMBL/GenBank/DDBJ whole genome shotgun (WGS) entry which is preliminary data.</text>
</comment>
<keyword evidence="5 10" id="KW-1133">Transmembrane helix</keyword>
<accession>A0AAE1P2C2</accession>
<evidence type="ECO:0000256" key="5">
    <source>
        <dbReference type="ARBA" id="ARBA00022989"/>
    </source>
</evidence>
<feature type="transmembrane region" description="Helical" evidence="10">
    <location>
        <begin position="400"/>
        <end position="421"/>
    </location>
</feature>
<dbReference type="SUPFAM" id="SSF53850">
    <property type="entry name" value="Periplasmic binding protein-like II"/>
    <property type="match status" value="1"/>
</dbReference>
<keyword evidence="8" id="KW-0325">Glycoprotein</keyword>
<feature type="transmembrane region" description="Helical" evidence="10">
    <location>
        <begin position="461"/>
        <end position="487"/>
    </location>
</feature>
<evidence type="ECO:0000256" key="3">
    <source>
        <dbReference type="ARBA" id="ARBA00022475"/>
    </source>
</evidence>
<evidence type="ECO:0000256" key="10">
    <source>
        <dbReference type="SAM" id="Phobius"/>
    </source>
</evidence>
<keyword evidence="13" id="KW-1185">Reference proteome</keyword>
<dbReference type="EMBL" id="JAWZYT010002986">
    <property type="protein sequence ID" value="KAK4300810.1"/>
    <property type="molecule type" value="Genomic_DNA"/>
</dbReference>
<evidence type="ECO:0000313" key="13">
    <source>
        <dbReference type="Proteomes" id="UP001292094"/>
    </source>
</evidence>
<feature type="compositionally biased region" description="Basic and acidic residues" evidence="9">
    <location>
        <begin position="639"/>
        <end position="654"/>
    </location>
</feature>
<keyword evidence="7" id="KW-0675">Receptor</keyword>
<dbReference type="PANTHER" id="PTHR42643:SF24">
    <property type="entry name" value="IONOTROPIC RECEPTOR 60A"/>
    <property type="match status" value="1"/>
</dbReference>
<evidence type="ECO:0000259" key="11">
    <source>
        <dbReference type="Pfam" id="PF00060"/>
    </source>
</evidence>
<proteinExistence type="inferred from homology"/>
<dbReference type="Gene3D" id="1.10.287.70">
    <property type="match status" value="1"/>
</dbReference>
<keyword evidence="3" id="KW-1003">Cell membrane</keyword>
<evidence type="ECO:0000256" key="7">
    <source>
        <dbReference type="ARBA" id="ARBA00023170"/>
    </source>
</evidence>
<feature type="transmembrane region" description="Helical" evidence="10">
    <location>
        <begin position="681"/>
        <end position="699"/>
    </location>
</feature>
<feature type="domain" description="Ionotropic glutamate receptor C-terminal" evidence="11">
    <location>
        <begin position="398"/>
        <end position="689"/>
    </location>
</feature>